<dbReference type="SUPFAM" id="SSF81345">
    <property type="entry name" value="ABC transporter involved in vitamin B12 uptake, BtuC"/>
    <property type="match status" value="1"/>
</dbReference>
<evidence type="ECO:0000256" key="8">
    <source>
        <dbReference type="SAM" id="Phobius"/>
    </source>
</evidence>
<dbReference type="RefSeq" id="WP_006501561.1">
    <property type="nucleotide sequence ID" value="NZ_BAGZ01000003.1"/>
</dbReference>
<dbReference type="GO" id="GO:0033214">
    <property type="term" value="P:siderophore-iron import into cell"/>
    <property type="evidence" value="ECO:0007669"/>
    <property type="project" value="TreeGrafter"/>
</dbReference>
<dbReference type="PANTHER" id="PTHR30472:SF67">
    <property type="entry name" value="PERMEASE OF ABC TRANSPORTER-RELATED"/>
    <property type="match status" value="1"/>
</dbReference>
<gene>
    <name evidence="9" type="ORF">AUCHE_03_00270</name>
</gene>
<evidence type="ECO:0000256" key="5">
    <source>
        <dbReference type="ARBA" id="ARBA00022692"/>
    </source>
</evidence>
<dbReference type="PANTHER" id="PTHR30472">
    <property type="entry name" value="FERRIC ENTEROBACTIN TRANSPORT SYSTEM PERMEASE PROTEIN"/>
    <property type="match status" value="1"/>
</dbReference>
<dbReference type="GO" id="GO:0005886">
    <property type="term" value="C:plasma membrane"/>
    <property type="evidence" value="ECO:0007669"/>
    <property type="project" value="UniProtKB-SubCell"/>
</dbReference>
<evidence type="ECO:0000313" key="9">
    <source>
        <dbReference type="EMBL" id="GAB76810.1"/>
    </source>
</evidence>
<evidence type="ECO:0000256" key="7">
    <source>
        <dbReference type="ARBA" id="ARBA00023136"/>
    </source>
</evidence>
<comment type="similarity">
    <text evidence="2">Belongs to the binding-protein-dependent transport system permease family. FecCD subfamily.</text>
</comment>
<evidence type="ECO:0000256" key="4">
    <source>
        <dbReference type="ARBA" id="ARBA00022475"/>
    </source>
</evidence>
<dbReference type="InterPro" id="IPR000522">
    <property type="entry name" value="ABC_transptr_permease_BtuC"/>
</dbReference>
<keyword evidence="3" id="KW-0813">Transport</keyword>
<keyword evidence="10" id="KW-1185">Reference proteome</keyword>
<feature type="transmembrane region" description="Helical" evidence="8">
    <location>
        <begin position="74"/>
        <end position="94"/>
    </location>
</feature>
<dbReference type="InterPro" id="IPR037294">
    <property type="entry name" value="ABC_BtuC-like"/>
</dbReference>
<proteinExistence type="inferred from homology"/>
<comment type="subcellular location">
    <subcellularLocation>
        <location evidence="1">Cell membrane</location>
        <topology evidence="1">Multi-pass membrane protein</topology>
    </subcellularLocation>
</comment>
<dbReference type="STRING" id="100225.SAMN05421595_1944"/>
<dbReference type="CDD" id="cd06550">
    <property type="entry name" value="TM_ABC_iron-siderophores_like"/>
    <property type="match status" value="1"/>
</dbReference>
<accession>K6VN51</accession>
<keyword evidence="7 8" id="KW-0472">Membrane</keyword>
<feature type="transmembrane region" description="Helical" evidence="8">
    <location>
        <begin position="130"/>
        <end position="150"/>
    </location>
</feature>
<organism evidence="9 10">
    <name type="scientific">Austwickia chelonae NBRC 105200</name>
    <dbReference type="NCBI Taxonomy" id="1184607"/>
    <lineage>
        <taxon>Bacteria</taxon>
        <taxon>Bacillati</taxon>
        <taxon>Actinomycetota</taxon>
        <taxon>Actinomycetes</taxon>
        <taxon>Micrococcales</taxon>
        <taxon>Dermatophilaceae</taxon>
        <taxon>Austwickia</taxon>
    </lineage>
</organism>
<dbReference type="eggNOG" id="COG0609">
    <property type="taxonomic scope" value="Bacteria"/>
</dbReference>
<dbReference type="Proteomes" id="UP000008495">
    <property type="component" value="Unassembled WGS sequence"/>
</dbReference>
<dbReference type="FunFam" id="1.10.3470.10:FF:000001">
    <property type="entry name" value="Vitamin B12 ABC transporter permease BtuC"/>
    <property type="match status" value="1"/>
</dbReference>
<dbReference type="Gene3D" id="1.10.3470.10">
    <property type="entry name" value="ABC transporter involved in vitamin B12 uptake, BtuC"/>
    <property type="match status" value="1"/>
</dbReference>
<protein>
    <submittedName>
        <fullName evidence="9">Putative ABC transporter permease protein</fullName>
    </submittedName>
</protein>
<dbReference type="EMBL" id="BAGZ01000003">
    <property type="protein sequence ID" value="GAB76810.1"/>
    <property type="molecule type" value="Genomic_DNA"/>
</dbReference>
<feature type="transmembrane region" description="Helical" evidence="8">
    <location>
        <begin position="162"/>
        <end position="184"/>
    </location>
</feature>
<reference evidence="9 10" key="1">
    <citation type="submission" date="2012-08" db="EMBL/GenBank/DDBJ databases">
        <title>Whole genome shotgun sequence of Austwickia chelonae NBRC 105200.</title>
        <authorList>
            <person name="Yoshida I."/>
            <person name="Hosoyama A."/>
            <person name="Tsuchikane K."/>
            <person name="Katsumata H."/>
            <person name="Ando Y."/>
            <person name="Ohji S."/>
            <person name="Hamada M."/>
            <person name="Tamura T."/>
            <person name="Yamazoe A."/>
            <person name="Yamazaki S."/>
            <person name="Fujita N."/>
        </authorList>
    </citation>
    <scope>NUCLEOTIDE SEQUENCE [LARGE SCALE GENOMIC DNA]</scope>
    <source>
        <strain evidence="9 10">NBRC 105200</strain>
    </source>
</reference>
<keyword evidence="5 8" id="KW-0812">Transmembrane</keyword>
<evidence type="ECO:0000313" key="10">
    <source>
        <dbReference type="Proteomes" id="UP000008495"/>
    </source>
</evidence>
<feature type="transmembrane region" description="Helical" evidence="8">
    <location>
        <begin position="106"/>
        <end position="124"/>
    </location>
</feature>
<keyword evidence="6 8" id="KW-1133">Transmembrane helix</keyword>
<feature type="transmembrane region" description="Helical" evidence="8">
    <location>
        <begin position="322"/>
        <end position="340"/>
    </location>
</feature>
<dbReference type="AlphaFoldDB" id="K6VN51"/>
<evidence type="ECO:0000256" key="2">
    <source>
        <dbReference type="ARBA" id="ARBA00007935"/>
    </source>
</evidence>
<feature type="transmembrane region" description="Helical" evidence="8">
    <location>
        <begin position="293"/>
        <end position="313"/>
    </location>
</feature>
<dbReference type="GO" id="GO:0022857">
    <property type="term" value="F:transmembrane transporter activity"/>
    <property type="evidence" value="ECO:0007669"/>
    <property type="project" value="InterPro"/>
</dbReference>
<keyword evidence="4" id="KW-1003">Cell membrane</keyword>
<evidence type="ECO:0000256" key="3">
    <source>
        <dbReference type="ARBA" id="ARBA00022448"/>
    </source>
</evidence>
<name>K6VN51_9MICO</name>
<feature type="transmembrane region" description="Helical" evidence="8">
    <location>
        <begin position="252"/>
        <end position="281"/>
    </location>
</feature>
<sequence>MSALDNAIAARWRRVLIFLCASTVALLVSVVVSLQLGAAEITFSDVVNVFSAHVGLPSQPVSPMVDSILWDLRFPRVITAILVGAGLAVCGCALQALTRNPLAEPYLLGISSGSSAGAVAALVLGFGGGAVGLTGGAAIGSLCSITLLLLLLRKSGLDSVRIVLTGVVVGQLFSAISSLILMAAGDAEATRAVTFWLLGSMGAARWGTVAVIAVALAVGLAVIMWYARALDALGLGTDTAESIGVQVERTRLVLLVTTSVVTAAAVAGVGAIGFIGLIVPHAIRFLIGPNHRFLVPCSALGGAVLLVITDAICRVAFAPREVPVGVATALIGVPIFLVIMKKRGDL</sequence>
<feature type="transmembrane region" description="Helical" evidence="8">
    <location>
        <begin position="204"/>
        <end position="227"/>
    </location>
</feature>
<evidence type="ECO:0000256" key="1">
    <source>
        <dbReference type="ARBA" id="ARBA00004651"/>
    </source>
</evidence>
<dbReference type="Pfam" id="PF01032">
    <property type="entry name" value="FecCD"/>
    <property type="match status" value="1"/>
</dbReference>
<comment type="caution">
    <text evidence="9">The sequence shown here is derived from an EMBL/GenBank/DDBJ whole genome shotgun (WGS) entry which is preliminary data.</text>
</comment>
<evidence type="ECO:0000256" key="6">
    <source>
        <dbReference type="ARBA" id="ARBA00022989"/>
    </source>
</evidence>